<comment type="caution">
    <text evidence="1">The sequence shown here is derived from an EMBL/GenBank/DDBJ whole genome shotgun (WGS) entry which is preliminary data.</text>
</comment>
<protein>
    <submittedName>
        <fullName evidence="1">DUF2004 domain-containing protein</fullName>
    </submittedName>
</protein>
<dbReference type="Proteomes" id="UP001203687">
    <property type="component" value="Unassembled WGS sequence"/>
</dbReference>
<accession>A0ABT0HBF7</accession>
<keyword evidence="2" id="KW-1185">Reference proteome</keyword>
<dbReference type="EMBL" id="JALPQF010000014">
    <property type="protein sequence ID" value="MCK8481661.1"/>
    <property type="molecule type" value="Genomic_DNA"/>
</dbReference>
<gene>
    <name evidence="1" type="ORF">MUY34_13600</name>
</gene>
<dbReference type="RefSeq" id="WP_248413515.1">
    <property type="nucleotide sequence ID" value="NZ_JALPQF010000014.1"/>
</dbReference>
<sequence length="406" mass="46710">MKIVLFSILFISIIIIAIYEKGNPLNQLINPTKKVSAEEFIDTLDSLGYYKYADKVQVDILKKDQSAYFDPEATLTTIWDDDTGIPLDYRYYFCDGETVFEQGGITDLLQQIQPTLDKIGLTISTSNHTEAWDDDNKWLNHSITVNGTEYEIFKNFKGYGWGEAVMRFAQIINTEAKKQGVEEQIYLISGGNDGGLVFLTESLYDYIYDIYSDDQWKPLAVKEWAKVNKIKYSEIKTKSNAKTSIHLKHFGNINLNQTEEYQDVQINIDGNDIELDINFDYDQISEAKIKPTATFLNNLEKHVNKAKQDLITDYTNGRIVKGYIRHHLTEFNDEELKALGINPKDDQASIYETCLSKIHLKRIGLYPEYWDSLAVFDFTISSEFTQYLIVLKFDSQGHLVDIVTES</sequence>
<evidence type="ECO:0000313" key="1">
    <source>
        <dbReference type="EMBL" id="MCK8481661.1"/>
    </source>
</evidence>
<proteinExistence type="predicted"/>
<organism evidence="1 2">
    <name type="scientific">Psychroserpens algicola</name>
    <dbReference type="NCBI Taxonomy" id="1719034"/>
    <lineage>
        <taxon>Bacteria</taxon>
        <taxon>Pseudomonadati</taxon>
        <taxon>Bacteroidota</taxon>
        <taxon>Flavobacteriia</taxon>
        <taxon>Flavobacteriales</taxon>
        <taxon>Flavobacteriaceae</taxon>
        <taxon>Psychroserpens</taxon>
    </lineage>
</organism>
<evidence type="ECO:0000313" key="2">
    <source>
        <dbReference type="Proteomes" id="UP001203687"/>
    </source>
</evidence>
<name>A0ABT0HBF7_9FLAO</name>
<reference evidence="1" key="1">
    <citation type="submission" date="2022-04" db="EMBL/GenBank/DDBJ databases">
        <authorList>
            <person name="Ren T."/>
        </authorList>
    </citation>
    <scope>NUCLEOTIDE SEQUENCE</scope>
    <source>
        <strain evidence="1">F63249</strain>
    </source>
</reference>